<protein>
    <submittedName>
        <fullName evidence="2">F-boxkelch-repeat protein</fullName>
    </submittedName>
</protein>
<comment type="caution">
    <text evidence="2">The sequence shown here is derived from an EMBL/GenBank/DDBJ whole genome shotgun (WGS) entry which is preliminary data.</text>
</comment>
<dbReference type="EMBL" id="MJEQ01000109">
    <property type="protein sequence ID" value="OIT39426.1"/>
    <property type="molecule type" value="Genomic_DNA"/>
</dbReference>
<dbReference type="Pfam" id="PF08268">
    <property type="entry name" value="FBA_3"/>
    <property type="match status" value="1"/>
</dbReference>
<dbReference type="PANTHER" id="PTHR31672">
    <property type="entry name" value="BNACNNG10540D PROTEIN"/>
    <property type="match status" value="1"/>
</dbReference>
<dbReference type="SUPFAM" id="SSF50965">
    <property type="entry name" value="Galactose oxidase, central domain"/>
    <property type="match status" value="1"/>
</dbReference>
<dbReference type="InterPro" id="IPR036047">
    <property type="entry name" value="F-box-like_dom_sf"/>
</dbReference>
<dbReference type="InterPro" id="IPR050796">
    <property type="entry name" value="SCF_F-box_component"/>
</dbReference>
<organism evidence="2 3">
    <name type="scientific">Nicotiana attenuata</name>
    <name type="common">Coyote tobacco</name>
    <dbReference type="NCBI Taxonomy" id="49451"/>
    <lineage>
        <taxon>Eukaryota</taxon>
        <taxon>Viridiplantae</taxon>
        <taxon>Streptophyta</taxon>
        <taxon>Embryophyta</taxon>
        <taxon>Tracheophyta</taxon>
        <taxon>Spermatophyta</taxon>
        <taxon>Magnoliopsida</taxon>
        <taxon>eudicotyledons</taxon>
        <taxon>Gunneridae</taxon>
        <taxon>Pentapetalae</taxon>
        <taxon>asterids</taxon>
        <taxon>lamiids</taxon>
        <taxon>Solanales</taxon>
        <taxon>Solanaceae</taxon>
        <taxon>Nicotianoideae</taxon>
        <taxon>Nicotianeae</taxon>
        <taxon>Nicotiana</taxon>
    </lineage>
</organism>
<evidence type="ECO:0000313" key="3">
    <source>
        <dbReference type="Proteomes" id="UP000187609"/>
    </source>
</evidence>
<dbReference type="STRING" id="49451.A0A314LCX1"/>
<dbReference type="SMR" id="A0A314LCX1"/>
<dbReference type="KEGG" id="nau:109238125"/>
<evidence type="ECO:0000313" key="2">
    <source>
        <dbReference type="EMBL" id="OIT39426.1"/>
    </source>
</evidence>
<dbReference type="SMART" id="SM00256">
    <property type="entry name" value="FBOX"/>
    <property type="match status" value="1"/>
</dbReference>
<dbReference type="Gene3D" id="1.20.1280.50">
    <property type="match status" value="1"/>
</dbReference>
<dbReference type="OrthoDB" id="1086486at2759"/>
<dbReference type="InterPro" id="IPR013187">
    <property type="entry name" value="F-box-assoc_dom_typ3"/>
</dbReference>
<reference evidence="2" key="1">
    <citation type="submission" date="2016-11" db="EMBL/GenBank/DDBJ databases">
        <title>The genome of Nicotiana attenuata.</title>
        <authorList>
            <person name="Xu S."/>
            <person name="Brockmoeller T."/>
            <person name="Gaquerel E."/>
            <person name="Navarro A."/>
            <person name="Kuhl H."/>
            <person name="Gase K."/>
            <person name="Ling Z."/>
            <person name="Zhou W."/>
            <person name="Kreitzer C."/>
            <person name="Stanke M."/>
            <person name="Tang H."/>
            <person name="Lyons E."/>
            <person name="Pandey P."/>
            <person name="Pandey S.P."/>
            <person name="Timmermann B."/>
            <person name="Baldwin I.T."/>
        </authorList>
    </citation>
    <scope>NUCLEOTIDE SEQUENCE [LARGE SCALE GENOMIC DNA]</scope>
    <source>
        <strain evidence="2">UT</strain>
    </source>
</reference>
<dbReference type="InterPro" id="IPR011043">
    <property type="entry name" value="Gal_Oxase/kelch_b-propeller"/>
</dbReference>
<dbReference type="PROSITE" id="PS50181">
    <property type="entry name" value="FBOX"/>
    <property type="match status" value="1"/>
</dbReference>
<dbReference type="InterPro" id="IPR017451">
    <property type="entry name" value="F-box-assoc_interact_dom"/>
</dbReference>
<dbReference type="AlphaFoldDB" id="A0A314LCX1"/>
<dbReference type="SUPFAM" id="SSF81383">
    <property type="entry name" value="F-box domain"/>
    <property type="match status" value="1"/>
</dbReference>
<dbReference type="CDD" id="cd22157">
    <property type="entry name" value="F-box_AtFBW1-like"/>
    <property type="match status" value="1"/>
</dbReference>
<keyword evidence="3" id="KW-1185">Reference proteome</keyword>
<name>A0A314LCX1_NICAT</name>
<dbReference type="InterPro" id="IPR001810">
    <property type="entry name" value="F-box_dom"/>
</dbReference>
<dbReference type="NCBIfam" id="TIGR01640">
    <property type="entry name" value="F_box_assoc_1"/>
    <property type="match status" value="1"/>
</dbReference>
<proteinExistence type="predicted"/>
<dbReference type="Proteomes" id="UP000187609">
    <property type="component" value="Unassembled WGS sequence"/>
</dbReference>
<gene>
    <name evidence="2" type="ORF">A4A49_22949</name>
</gene>
<dbReference type="PANTHER" id="PTHR31672:SF13">
    <property type="entry name" value="F-BOX PROTEIN CPR30-LIKE"/>
    <property type="match status" value="1"/>
</dbReference>
<evidence type="ECO:0000259" key="1">
    <source>
        <dbReference type="PROSITE" id="PS50181"/>
    </source>
</evidence>
<sequence length="376" mass="42548">MGTSVIPVLPVELITEILLKLRPKPLFRFKCVSKSWLQLISSPYFVKTHMKLAANDKAFSSHRVIFEHFKSKFKVCCLPSLFQKGTRAQVFDIDSPVKKTPRWIVGSANGLICFLIDFKEAFIWNPTIRKSKKLRKLDVQMTPRTSYYRHGFGYDELHDDYKVVIICGTSDDGGSFGTVVNIYSLRTDSWTRVYNFPGYYMRDYLGKCVNGKIYWASTADVDALNVCNLITLDLTDETWGKLELPNYGEANSRLMLGGVGSDLALVCICPEGTTSDVWMMKDCGVNASWTKMFTIKYPQYIGEYMFTSSIFSFSTHFCQPNNGEILLLLPPTIMIYNPKDGSTRKLEVTGLRGCQHAEICVETLVDPNELSHNGGI</sequence>
<feature type="domain" description="F-box" evidence="1">
    <location>
        <begin position="3"/>
        <end position="48"/>
    </location>
</feature>
<dbReference type="Gramene" id="OIT39426">
    <property type="protein sequence ID" value="OIT39426"/>
    <property type="gene ID" value="A4A49_22949"/>
</dbReference>
<dbReference type="Pfam" id="PF00646">
    <property type="entry name" value="F-box"/>
    <property type="match status" value="1"/>
</dbReference>
<accession>A0A314LCX1</accession>